<feature type="domain" description="Receptor ligand binding region" evidence="6">
    <location>
        <begin position="9"/>
        <end position="175"/>
    </location>
</feature>
<protein>
    <recommendedName>
        <fullName evidence="6">Receptor ligand binding region domain-containing protein</fullName>
    </recommendedName>
</protein>
<feature type="transmembrane region" description="Helical" evidence="5">
    <location>
        <begin position="177"/>
        <end position="199"/>
    </location>
</feature>
<comment type="caution">
    <text evidence="7">The sequence shown here is derived from an EMBL/GenBank/DDBJ whole genome shotgun (WGS) entry which is preliminary data.</text>
</comment>
<evidence type="ECO:0000256" key="5">
    <source>
        <dbReference type="SAM" id="Phobius"/>
    </source>
</evidence>
<accession>A0ABQ9G3W5</accession>
<gene>
    <name evidence="7" type="ORF">PR048_033024</name>
</gene>
<dbReference type="InterPro" id="IPR001828">
    <property type="entry name" value="ANF_lig-bd_rcpt"/>
</dbReference>
<keyword evidence="8" id="KW-1185">Reference proteome</keyword>
<keyword evidence="2 5" id="KW-0812">Transmembrane</keyword>
<dbReference type="Gene3D" id="3.40.50.2300">
    <property type="match status" value="2"/>
</dbReference>
<evidence type="ECO:0000313" key="8">
    <source>
        <dbReference type="Proteomes" id="UP001159363"/>
    </source>
</evidence>
<reference evidence="7 8" key="1">
    <citation type="submission" date="2023-02" db="EMBL/GenBank/DDBJ databases">
        <title>LHISI_Scaffold_Assembly.</title>
        <authorList>
            <person name="Stuart O.P."/>
            <person name="Cleave R."/>
            <person name="Magrath M.J.L."/>
            <person name="Mikheyev A.S."/>
        </authorList>
    </citation>
    <scope>NUCLEOTIDE SEQUENCE [LARGE SCALE GENOMIC DNA]</scope>
    <source>
        <strain evidence="7">Daus_M_001</strain>
        <tissue evidence="7">Leg muscle</tissue>
    </source>
</reference>
<sequence>MFKTLSKTSQTHMLIDCDTDLILEVLKQARDVNMLGDYENYLFTSLDSHTLDYIEFQPVMTNITFLRLVSPSSPEMQEAMKDWNNRDCRHVTPDNMRVSFIHRALVIIGTSPITTRCIFWLQVAPALMYDAVCMFAISLNRADAAQPIETESLNCTQPEAWSQGEHVNTYMKMVSSFNYLVSSCLFYNAIHALACLYYNSIHQ</sequence>
<keyword evidence="4 5" id="KW-0472">Membrane</keyword>
<proteinExistence type="predicted"/>
<organism evidence="7 8">
    <name type="scientific">Dryococelus australis</name>
    <dbReference type="NCBI Taxonomy" id="614101"/>
    <lineage>
        <taxon>Eukaryota</taxon>
        <taxon>Metazoa</taxon>
        <taxon>Ecdysozoa</taxon>
        <taxon>Arthropoda</taxon>
        <taxon>Hexapoda</taxon>
        <taxon>Insecta</taxon>
        <taxon>Pterygota</taxon>
        <taxon>Neoptera</taxon>
        <taxon>Polyneoptera</taxon>
        <taxon>Phasmatodea</taxon>
        <taxon>Verophasmatodea</taxon>
        <taxon>Anareolatae</taxon>
        <taxon>Phasmatidae</taxon>
        <taxon>Eurycanthinae</taxon>
        <taxon>Dryococelus</taxon>
    </lineage>
</organism>
<name>A0ABQ9G3W5_9NEOP</name>
<dbReference type="InterPro" id="IPR028082">
    <property type="entry name" value="Peripla_BP_I"/>
</dbReference>
<dbReference type="Pfam" id="PF01094">
    <property type="entry name" value="ANF_receptor"/>
    <property type="match status" value="1"/>
</dbReference>
<evidence type="ECO:0000256" key="3">
    <source>
        <dbReference type="ARBA" id="ARBA00022989"/>
    </source>
</evidence>
<evidence type="ECO:0000259" key="6">
    <source>
        <dbReference type="Pfam" id="PF01094"/>
    </source>
</evidence>
<dbReference type="SUPFAM" id="SSF53822">
    <property type="entry name" value="Periplasmic binding protein-like I"/>
    <property type="match status" value="1"/>
</dbReference>
<dbReference type="Proteomes" id="UP001159363">
    <property type="component" value="Chromosome 15"/>
</dbReference>
<evidence type="ECO:0000256" key="1">
    <source>
        <dbReference type="ARBA" id="ARBA00004370"/>
    </source>
</evidence>
<evidence type="ECO:0000256" key="2">
    <source>
        <dbReference type="ARBA" id="ARBA00022692"/>
    </source>
</evidence>
<dbReference type="EMBL" id="JARBHB010000016">
    <property type="protein sequence ID" value="KAJ8867160.1"/>
    <property type="molecule type" value="Genomic_DNA"/>
</dbReference>
<comment type="subcellular location">
    <subcellularLocation>
        <location evidence="1">Membrane</location>
    </subcellularLocation>
</comment>
<evidence type="ECO:0000256" key="4">
    <source>
        <dbReference type="ARBA" id="ARBA00023136"/>
    </source>
</evidence>
<keyword evidence="3 5" id="KW-1133">Transmembrane helix</keyword>
<evidence type="ECO:0000313" key="7">
    <source>
        <dbReference type="EMBL" id="KAJ8867160.1"/>
    </source>
</evidence>